<dbReference type="Proteomes" id="UP001307889">
    <property type="component" value="Chromosome 1"/>
</dbReference>
<proteinExistence type="predicted"/>
<dbReference type="EMBL" id="AP028909">
    <property type="protein sequence ID" value="BES88405.1"/>
    <property type="molecule type" value="Genomic_DNA"/>
</dbReference>
<keyword evidence="2" id="KW-1185">Reference proteome</keyword>
<sequence length="137" mass="15304">MRGPPGLLEKSSLLPDNKMSLGALKFLLLLLKSLSTNDFDRIFLPHDINFENEVAVARLRPHGPKIKLLFDFQSSQSPGTGCESFNMVMRPTHLSIQSGSFIAETSRSAVSWAFLFYSINKSDEYRSSHLDSSGLRP</sequence>
<evidence type="ECO:0000313" key="2">
    <source>
        <dbReference type="Proteomes" id="UP001307889"/>
    </source>
</evidence>
<evidence type="ECO:0008006" key="3">
    <source>
        <dbReference type="Google" id="ProtNLM"/>
    </source>
</evidence>
<accession>A0ABN7A802</accession>
<reference evidence="1 2" key="1">
    <citation type="submission" date="2023-09" db="EMBL/GenBank/DDBJ databases">
        <title>Nesidiocoris tenuis whole genome shotgun sequence.</title>
        <authorList>
            <person name="Shibata T."/>
            <person name="Shimoda M."/>
            <person name="Kobayashi T."/>
            <person name="Uehara T."/>
        </authorList>
    </citation>
    <scope>NUCLEOTIDE SEQUENCE [LARGE SCALE GENOMIC DNA]</scope>
    <source>
        <strain evidence="1 2">Japan</strain>
    </source>
</reference>
<name>A0ABN7A802_9HEMI</name>
<protein>
    <recommendedName>
        <fullName evidence="3">Serpin domain-containing protein</fullName>
    </recommendedName>
</protein>
<gene>
    <name evidence="1" type="ORF">NTJ_01211</name>
</gene>
<organism evidence="1 2">
    <name type="scientific">Nesidiocoris tenuis</name>
    <dbReference type="NCBI Taxonomy" id="355587"/>
    <lineage>
        <taxon>Eukaryota</taxon>
        <taxon>Metazoa</taxon>
        <taxon>Ecdysozoa</taxon>
        <taxon>Arthropoda</taxon>
        <taxon>Hexapoda</taxon>
        <taxon>Insecta</taxon>
        <taxon>Pterygota</taxon>
        <taxon>Neoptera</taxon>
        <taxon>Paraneoptera</taxon>
        <taxon>Hemiptera</taxon>
        <taxon>Heteroptera</taxon>
        <taxon>Panheteroptera</taxon>
        <taxon>Cimicomorpha</taxon>
        <taxon>Miridae</taxon>
        <taxon>Dicyphina</taxon>
        <taxon>Nesidiocoris</taxon>
    </lineage>
</organism>
<evidence type="ECO:0000313" key="1">
    <source>
        <dbReference type="EMBL" id="BES88405.1"/>
    </source>
</evidence>